<evidence type="ECO:0000256" key="3">
    <source>
        <dbReference type="ARBA" id="ARBA00023270"/>
    </source>
</evidence>
<evidence type="ECO:0000313" key="5">
    <source>
        <dbReference type="EMBL" id="GGL32327.1"/>
    </source>
</evidence>
<dbReference type="Proteomes" id="UP000628840">
    <property type="component" value="Unassembled WGS sequence"/>
</dbReference>
<reference evidence="5 6" key="1">
    <citation type="journal article" date="2019" name="Int. J. Syst. Evol. Microbiol.">
        <title>The Global Catalogue of Microorganisms (GCM) 10K type strain sequencing project: providing services to taxonomists for standard genome sequencing and annotation.</title>
        <authorList>
            <consortium name="The Broad Institute Genomics Platform"/>
            <consortium name="The Broad Institute Genome Sequencing Center for Infectious Disease"/>
            <person name="Wu L."/>
            <person name="Ma J."/>
        </authorList>
    </citation>
    <scope>NUCLEOTIDE SEQUENCE [LARGE SCALE GENOMIC DNA]</scope>
    <source>
        <strain evidence="5 6">JCM 19585</strain>
    </source>
</reference>
<dbReference type="InterPro" id="IPR050146">
    <property type="entry name" value="Type-I_3-dehydroquinase"/>
</dbReference>
<dbReference type="Gene3D" id="3.20.20.70">
    <property type="entry name" value="Aldolase class I"/>
    <property type="match status" value="1"/>
</dbReference>
<dbReference type="CDD" id="cd00502">
    <property type="entry name" value="DHQase_I"/>
    <property type="match status" value="1"/>
</dbReference>
<dbReference type="GO" id="GO:0003855">
    <property type="term" value="F:3-dehydroquinate dehydratase activity"/>
    <property type="evidence" value="ECO:0007669"/>
    <property type="project" value="UniProtKB-UniRule"/>
</dbReference>
<organism evidence="5 6">
    <name type="scientific">Halarchaeum grantii</name>
    <dbReference type="NCBI Taxonomy" id="1193105"/>
    <lineage>
        <taxon>Archaea</taxon>
        <taxon>Methanobacteriati</taxon>
        <taxon>Methanobacteriota</taxon>
        <taxon>Stenosarchaea group</taxon>
        <taxon>Halobacteria</taxon>
        <taxon>Halobacteriales</taxon>
        <taxon>Halobacteriaceae</taxon>
    </lineage>
</organism>
<feature type="active site" description="Schiff-base intermediate with substrate" evidence="4">
    <location>
        <position position="144"/>
    </location>
</feature>
<feature type="binding site" evidence="4">
    <location>
        <position position="185"/>
    </location>
    <ligand>
        <name>3-dehydroquinate</name>
        <dbReference type="ChEBI" id="CHEBI:32364"/>
    </ligand>
</feature>
<evidence type="ECO:0000313" key="6">
    <source>
        <dbReference type="Proteomes" id="UP000628840"/>
    </source>
</evidence>
<dbReference type="PANTHER" id="PTHR43699">
    <property type="entry name" value="3-DEHYDROQUINATE DEHYDRATASE"/>
    <property type="match status" value="1"/>
</dbReference>
<dbReference type="EC" id="4.2.1.10" evidence="4"/>
<dbReference type="EMBL" id="BMPF01000002">
    <property type="protein sequence ID" value="GGL32327.1"/>
    <property type="molecule type" value="Genomic_DNA"/>
</dbReference>
<dbReference type="InterPro" id="IPR001381">
    <property type="entry name" value="DHquinase_I"/>
</dbReference>
<comment type="catalytic activity">
    <reaction evidence="1 4">
        <text>3-dehydroquinate = 3-dehydroshikimate + H2O</text>
        <dbReference type="Rhea" id="RHEA:21096"/>
        <dbReference type="ChEBI" id="CHEBI:15377"/>
        <dbReference type="ChEBI" id="CHEBI:16630"/>
        <dbReference type="ChEBI" id="CHEBI:32364"/>
        <dbReference type="EC" id="4.2.1.10"/>
    </reaction>
</comment>
<feature type="binding site" evidence="4">
    <location>
        <position position="206"/>
    </location>
    <ligand>
        <name>3-dehydroquinate</name>
        <dbReference type="ChEBI" id="CHEBI:32364"/>
    </ligand>
</feature>
<keyword evidence="4" id="KW-0028">Amino-acid biosynthesis</keyword>
<keyword evidence="3 4" id="KW-0704">Schiff base</keyword>
<feature type="binding site" evidence="4">
    <location>
        <position position="210"/>
    </location>
    <ligand>
        <name>3-dehydroquinate</name>
        <dbReference type="ChEBI" id="CHEBI:32364"/>
    </ligand>
</feature>
<accession>A0A830F281</accession>
<name>A0A830F281_9EURY</name>
<comment type="caution">
    <text evidence="4">Lacks conserved residue(s) required for the propagation of feature annotation.</text>
</comment>
<gene>
    <name evidence="4" type="primary">aroD</name>
    <name evidence="5" type="ORF">GCM10009037_14970</name>
</gene>
<comment type="subunit">
    <text evidence="4">Homodimer.</text>
</comment>
<dbReference type="SUPFAM" id="SSF51569">
    <property type="entry name" value="Aldolase"/>
    <property type="match status" value="1"/>
</dbReference>
<evidence type="ECO:0000256" key="1">
    <source>
        <dbReference type="ARBA" id="ARBA00001864"/>
    </source>
</evidence>
<dbReference type="AlphaFoldDB" id="A0A830F281"/>
<comment type="function">
    <text evidence="4">Involved in the third step of the chorismate pathway, which leads to the biosynthesis of aromatic amino acids. Catalyzes the cis-dehydration of 3-dehydroquinate (DHQ) and introduces the first double bond of the aromatic ring to yield 3-dehydroshikimate.</text>
</comment>
<dbReference type="RefSeq" id="WP_188881856.1">
    <property type="nucleotide sequence ID" value="NZ_BMPF01000002.1"/>
</dbReference>
<dbReference type="PANTHER" id="PTHR43699:SF1">
    <property type="entry name" value="3-DEHYDROQUINATE DEHYDRATASE"/>
    <property type="match status" value="1"/>
</dbReference>
<dbReference type="Pfam" id="PF01487">
    <property type="entry name" value="DHquinase_I"/>
    <property type="match status" value="1"/>
</dbReference>
<comment type="similarity">
    <text evidence="4">Belongs to the type-I 3-dehydroquinase family.</text>
</comment>
<keyword evidence="6" id="KW-1185">Reference proteome</keyword>
<evidence type="ECO:0000256" key="4">
    <source>
        <dbReference type="HAMAP-Rule" id="MF_00214"/>
    </source>
</evidence>
<dbReference type="OrthoDB" id="34329at2157"/>
<dbReference type="GO" id="GO:0046279">
    <property type="term" value="P:3,4-dihydroxybenzoate biosynthetic process"/>
    <property type="evidence" value="ECO:0007669"/>
    <property type="project" value="UniProtKB-ARBA"/>
</dbReference>
<proteinExistence type="inferred from homology"/>
<dbReference type="GO" id="GO:0009423">
    <property type="term" value="P:chorismate biosynthetic process"/>
    <property type="evidence" value="ECO:0007669"/>
    <property type="project" value="UniProtKB-UniRule"/>
</dbReference>
<comment type="pathway">
    <text evidence="4">Metabolic intermediate biosynthesis; chorismate biosynthesis; chorismate from D-erythrose 4-phosphate and phosphoenolpyruvate: step 3/7.</text>
</comment>
<dbReference type="UniPathway" id="UPA00053">
    <property type="reaction ID" value="UER00086"/>
</dbReference>
<dbReference type="HAMAP" id="MF_00214">
    <property type="entry name" value="AroD"/>
    <property type="match status" value="1"/>
</dbReference>
<dbReference type="GO" id="GO:0008652">
    <property type="term" value="P:amino acid biosynthetic process"/>
    <property type="evidence" value="ECO:0007669"/>
    <property type="project" value="UniProtKB-KW"/>
</dbReference>
<sequence>MLAFDDFTLCAATADLADEPAARDHADAVEFCMDRARRPAAQLRSYDGALPLVVSNRPAAEGGEAADDDARLDALADAAERDAVAAVDVELTAMLDGRGERVREAAHANDAAVIVSAHDFEGTPLRQDLRGILGNALEHGDVAKLAVTATDRTDVLDLTTVTHEYDVAGERVATMAMGEAGRHSRAVLPAYGSRIGYAPVDPVDATAPGQYDLATLRRLVDDLRRE</sequence>
<feature type="active site" description="Proton donor/acceptor" evidence="4">
    <location>
        <position position="118"/>
    </location>
</feature>
<feature type="binding site" evidence="4">
    <location>
        <position position="57"/>
    </location>
    <ligand>
        <name>3-dehydroquinate</name>
        <dbReference type="ChEBI" id="CHEBI:32364"/>
    </ligand>
</feature>
<dbReference type="InterPro" id="IPR013785">
    <property type="entry name" value="Aldolase_TIM"/>
</dbReference>
<comment type="caution">
    <text evidence="5">The sequence shown here is derived from an EMBL/GenBank/DDBJ whole genome shotgun (WGS) entry which is preliminary data.</text>
</comment>
<protein>
    <recommendedName>
        <fullName evidence="4">3-dehydroquinate dehydratase</fullName>
        <shortName evidence="4">3-dehydroquinase</shortName>
        <ecNumber evidence="4">4.2.1.10</ecNumber>
    </recommendedName>
    <alternativeName>
        <fullName evidence="4">Type I DHQase</fullName>
    </alternativeName>
    <alternativeName>
        <fullName evidence="4">Type I dehydroquinase</fullName>
        <shortName evidence="4">DHQ1</shortName>
    </alternativeName>
</protein>
<evidence type="ECO:0000256" key="2">
    <source>
        <dbReference type="ARBA" id="ARBA00023239"/>
    </source>
</evidence>
<keyword evidence="2 4" id="KW-0456">Lyase</keyword>
<dbReference type="GO" id="GO:0009073">
    <property type="term" value="P:aromatic amino acid family biosynthetic process"/>
    <property type="evidence" value="ECO:0007669"/>
    <property type="project" value="UniProtKB-KW"/>
</dbReference>
<keyword evidence="4" id="KW-0057">Aromatic amino acid biosynthesis</keyword>